<keyword evidence="5 6" id="KW-0472">Membrane</keyword>
<evidence type="ECO:0000256" key="4">
    <source>
        <dbReference type="ARBA" id="ARBA00022989"/>
    </source>
</evidence>
<keyword evidence="2" id="KW-1003">Cell membrane</keyword>
<evidence type="ECO:0000256" key="6">
    <source>
        <dbReference type="SAM" id="Phobius"/>
    </source>
</evidence>
<accession>A0A846QJ74</accession>
<comment type="subcellular location">
    <subcellularLocation>
        <location evidence="1">Cell membrane</location>
        <topology evidence="1">Multi-pass membrane protein</topology>
    </subcellularLocation>
</comment>
<evidence type="ECO:0000313" key="8">
    <source>
        <dbReference type="Proteomes" id="UP000580856"/>
    </source>
</evidence>
<keyword evidence="3 6" id="KW-0812">Transmembrane</keyword>
<gene>
    <name evidence="7" type="ORF">GGQ74_000760</name>
</gene>
<evidence type="ECO:0000256" key="5">
    <source>
        <dbReference type="ARBA" id="ARBA00023136"/>
    </source>
</evidence>
<reference evidence="7 8" key="1">
    <citation type="submission" date="2020-03" db="EMBL/GenBank/DDBJ databases">
        <title>Genomic Encyclopedia of Type Strains, Phase IV (KMG-IV): sequencing the most valuable type-strain genomes for metagenomic binning, comparative biology and taxonomic classification.</title>
        <authorList>
            <person name="Goeker M."/>
        </authorList>
    </citation>
    <scope>NUCLEOTIDE SEQUENCE [LARGE SCALE GENOMIC DNA]</scope>
    <source>
        <strain evidence="7 8">DSM 24233</strain>
    </source>
</reference>
<keyword evidence="8" id="KW-1185">Reference proteome</keyword>
<protein>
    <submittedName>
        <fullName evidence="7">Cobalt/nickel transport system permease protein</fullName>
    </submittedName>
</protein>
<keyword evidence="4 6" id="KW-1133">Transmembrane helix</keyword>
<dbReference type="GO" id="GO:0006824">
    <property type="term" value="P:cobalt ion transport"/>
    <property type="evidence" value="ECO:0007669"/>
    <property type="project" value="InterPro"/>
</dbReference>
<dbReference type="InterPro" id="IPR051611">
    <property type="entry name" value="ECF_transporter_component"/>
</dbReference>
<dbReference type="PANTHER" id="PTHR34857:SF2">
    <property type="entry name" value="SLL0384 PROTEIN"/>
    <property type="match status" value="1"/>
</dbReference>
<name>A0A846QJ74_9BACT</name>
<dbReference type="EMBL" id="JAATJA010000001">
    <property type="protein sequence ID" value="NJB67120.1"/>
    <property type="molecule type" value="Genomic_DNA"/>
</dbReference>
<feature type="transmembrane region" description="Helical" evidence="6">
    <location>
        <begin position="66"/>
        <end position="84"/>
    </location>
</feature>
<dbReference type="InterPro" id="IPR012809">
    <property type="entry name" value="ECF_CbiQ"/>
</dbReference>
<dbReference type="Pfam" id="PF02361">
    <property type="entry name" value="CbiQ"/>
    <property type="match status" value="1"/>
</dbReference>
<evidence type="ECO:0000256" key="2">
    <source>
        <dbReference type="ARBA" id="ARBA00022475"/>
    </source>
</evidence>
<dbReference type="NCBIfam" id="TIGR02454">
    <property type="entry name" value="ECF_T_CbiQ"/>
    <property type="match status" value="1"/>
</dbReference>
<dbReference type="RefSeq" id="WP_167940200.1">
    <property type="nucleotide sequence ID" value="NZ_JAATJA010000001.1"/>
</dbReference>
<dbReference type="Proteomes" id="UP000580856">
    <property type="component" value="Unassembled WGS sequence"/>
</dbReference>
<feature type="transmembrane region" description="Helical" evidence="6">
    <location>
        <begin position="41"/>
        <end position="59"/>
    </location>
</feature>
<dbReference type="AlphaFoldDB" id="A0A846QJ74"/>
<dbReference type="CDD" id="cd16914">
    <property type="entry name" value="EcfT"/>
    <property type="match status" value="1"/>
</dbReference>
<feature type="transmembrane region" description="Helical" evidence="6">
    <location>
        <begin position="230"/>
        <end position="250"/>
    </location>
</feature>
<dbReference type="GO" id="GO:0043190">
    <property type="term" value="C:ATP-binding cassette (ABC) transporter complex"/>
    <property type="evidence" value="ECO:0007669"/>
    <property type="project" value="InterPro"/>
</dbReference>
<evidence type="ECO:0000256" key="1">
    <source>
        <dbReference type="ARBA" id="ARBA00004651"/>
    </source>
</evidence>
<feature type="transmembrane region" description="Helical" evidence="6">
    <location>
        <begin position="104"/>
        <end position="124"/>
    </location>
</feature>
<evidence type="ECO:0000256" key="3">
    <source>
        <dbReference type="ARBA" id="ARBA00022692"/>
    </source>
</evidence>
<dbReference type="PANTHER" id="PTHR34857">
    <property type="entry name" value="SLL0384 PROTEIN"/>
    <property type="match status" value="1"/>
</dbReference>
<dbReference type="InterPro" id="IPR003339">
    <property type="entry name" value="ABC/ECF_trnsptr_transmembrane"/>
</dbReference>
<proteinExistence type="predicted"/>
<organism evidence="7 8">
    <name type="scientific">Desulfobaculum xiamenense</name>
    <dbReference type="NCBI Taxonomy" id="995050"/>
    <lineage>
        <taxon>Bacteria</taxon>
        <taxon>Pseudomonadati</taxon>
        <taxon>Thermodesulfobacteriota</taxon>
        <taxon>Desulfovibrionia</taxon>
        <taxon>Desulfovibrionales</taxon>
        <taxon>Desulfovibrionaceae</taxon>
        <taxon>Desulfobaculum</taxon>
    </lineage>
</organism>
<sequence>MLDEHFAYGTSPVHALDPRVKITAATAFSVVVAVSQHPHTLYAALAVSVALLAAARLDARPVLRRLLGVNAFIAFLWLFIPFSVPGEAVLSVWKLVASREGLELAGLITLKSNAIVIAFTALIATTPVPDLGHALRKLHVPDKLGWLLIFTYRHIFLIAQEYQRLNAAMKVRGFRPRTDLHTYRSYASLIGMVLVRSWDRSERVYQAMLCRGFNGTFHSLNGFAHSTRDILFLASMLAVTCALAAGEIILP</sequence>
<comment type="caution">
    <text evidence="7">The sequence shown here is derived from an EMBL/GenBank/DDBJ whole genome shotgun (WGS) entry which is preliminary data.</text>
</comment>
<evidence type="ECO:0000313" key="7">
    <source>
        <dbReference type="EMBL" id="NJB67120.1"/>
    </source>
</evidence>